<comment type="caution">
    <text evidence="1">The sequence shown here is derived from an EMBL/GenBank/DDBJ whole genome shotgun (WGS) entry which is preliminary data.</text>
</comment>
<dbReference type="EMBL" id="MASI01000001">
    <property type="protein sequence ID" value="ODA68962.1"/>
    <property type="molecule type" value="Genomic_DNA"/>
</dbReference>
<organism evidence="1 2">
    <name type="scientific">Methyloligella halotolerans</name>
    <dbReference type="NCBI Taxonomy" id="1177755"/>
    <lineage>
        <taxon>Bacteria</taxon>
        <taxon>Pseudomonadati</taxon>
        <taxon>Pseudomonadota</taxon>
        <taxon>Alphaproteobacteria</taxon>
        <taxon>Hyphomicrobiales</taxon>
        <taxon>Hyphomicrobiaceae</taxon>
        <taxon>Methyloligella</taxon>
    </lineage>
</organism>
<evidence type="ECO:0008006" key="3">
    <source>
        <dbReference type="Google" id="ProtNLM"/>
    </source>
</evidence>
<keyword evidence="2" id="KW-1185">Reference proteome</keyword>
<dbReference type="RefSeq" id="WP_069094155.1">
    <property type="nucleotide sequence ID" value="NZ_MASI01000001.1"/>
</dbReference>
<dbReference type="PATRIC" id="fig|1177755.3.peg.798"/>
<sequence>MTKPDDSSLDPEDLRAVEERAARLLDRADAWDRFPIPIDDILAAADVQVSSSSAFDAAAIVAYLKGKAAHAGEQIKSAISKVFGLYDAGENLIHIDETVVESKQTFLKLHETAHHDMPTHRKVFRFFQDCEKTLSPEIVDQFEREANNFARFALFKGDLYAEYAADCAFEIKTPMKLAKKFGSSVYASVREFARTNHKACVVYVLQPLEYVQGDGAQASVRRIEPSHAFKAQFGQPTDTVITPDHYLWPVIPVGRKMTPPVSLSLIDKNGDAHECLAEAFDTTYNILILLYPVKALTSSSAIILPPGCKEAPPN</sequence>
<name>A0A1E2S3I4_9HYPH</name>
<dbReference type="Proteomes" id="UP000095087">
    <property type="component" value="Unassembled WGS sequence"/>
</dbReference>
<dbReference type="Gene3D" id="1.10.10.2910">
    <property type="match status" value="1"/>
</dbReference>
<evidence type="ECO:0000313" key="1">
    <source>
        <dbReference type="EMBL" id="ODA68962.1"/>
    </source>
</evidence>
<proteinExistence type="predicted"/>
<protein>
    <recommendedName>
        <fullName evidence="3">IrrE N-terminal-like domain-containing protein</fullName>
    </recommendedName>
</protein>
<dbReference type="AlphaFoldDB" id="A0A1E2S3I4"/>
<dbReference type="STRING" id="1177755.A7A08_00796"/>
<dbReference type="OrthoDB" id="9794834at2"/>
<reference evidence="1 2" key="1">
    <citation type="submission" date="2016-07" db="EMBL/GenBank/DDBJ databases">
        <title>Draft genome sequence of Methyloligella halotolerans C2T (VKM B-2706T=CCUG 61687T=DSM 25045T), a halotolerant polyhydroxybutyrate accumulating methylotroph.</title>
        <authorList>
            <person name="Vasilenko O.V."/>
            <person name="Doronina N.V."/>
            <person name="Poroshina M.N."/>
            <person name="Tarlachkov S.V."/>
            <person name="Trotsenko Y.A."/>
        </authorList>
    </citation>
    <scope>NUCLEOTIDE SEQUENCE [LARGE SCALE GENOMIC DNA]</scope>
    <source>
        <strain evidence="1 2">VKM B-2706</strain>
    </source>
</reference>
<gene>
    <name evidence="1" type="ORF">A7A08_00796</name>
</gene>
<accession>A0A1E2S3I4</accession>
<evidence type="ECO:0000313" key="2">
    <source>
        <dbReference type="Proteomes" id="UP000095087"/>
    </source>
</evidence>